<dbReference type="EMBL" id="RXIC02000023">
    <property type="protein sequence ID" value="KAB1213821.1"/>
    <property type="molecule type" value="Genomic_DNA"/>
</dbReference>
<dbReference type="Proteomes" id="UP000516437">
    <property type="component" value="Chromosome 5"/>
</dbReference>
<feature type="signal peptide" evidence="2">
    <location>
        <begin position="1"/>
        <end position="22"/>
    </location>
</feature>
<reference evidence="3 4" key="1">
    <citation type="journal article" date="2019" name="Plant Biotechnol. J.">
        <title>The red bayberry genome and genetic basis of sex determination.</title>
        <authorList>
            <person name="Jia H.M."/>
            <person name="Jia H.J."/>
            <person name="Cai Q.L."/>
            <person name="Wang Y."/>
            <person name="Zhao H.B."/>
            <person name="Yang W.F."/>
            <person name="Wang G.Y."/>
            <person name="Li Y.H."/>
            <person name="Zhan D.L."/>
            <person name="Shen Y.T."/>
            <person name="Niu Q.F."/>
            <person name="Chang L."/>
            <person name="Qiu J."/>
            <person name="Zhao L."/>
            <person name="Xie H.B."/>
            <person name="Fu W.Y."/>
            <person name="Jin J."/>
            <person name="Li X.W."/>
            <person name="Jiao Y."/>
            <person name="Zhou C.C."/>
            <person name="Tu T."/>
            <person name="Chai C.Y."/>
            <person name="Gao J.L."/>
            <person name="Fan L.J."/>
            <person name="van de Weg E."/>
            <person name="Wang J.Y."/>
            <person name="Gao Z.S."/>
        </authorList>
    </citation>
    <scope>NUCLEOTIDE SEQUENCE [LARGE SCALE GENOMIC DNA]</scope>
    <source>
        <tissue evidence="3">Leaves</tissue>
    </source>
</reference>
<evidence type="ECO:0000256" key="2">
    <source>
        <dbReference type="SAM" id="SignalP"/>
    </source>
</evidence>
<dbReference type="AlphaFoldDB" id="A0A6A1VLQ6"/>
<evidence type="ECO:0000256" key="1">
    <source>
        <dbReference type="SAM" id="MobiDB-lite"/>
    </source>
</evidence>
<protein>
    <submittedName>
        <fullName evidence="3">Uncharacterized protein</fullName>
    </submittedName>
</protein>
<name>A0A6A1VLQ6_9ROSI</name>
<gene>
    <name evidence="3" type="ORF">CJ030_MR5G017084</name>
</gene>
<feature type="region of interest" description="Disordered" evidence="1">
    <location>
        <begin position="50"/>
        <end position="112"/>
    </location>
</feature>
<keyword evidence="2" id="KW-0732">Signal</keyword>
<evidence type="ECO:0000313" key="3">
    <source>
        <dbReference type="EMBL" id="KAB1213821.1"/>
    </source>
</evidence>
<organism evidence="3 4">
    <name type="scientific">Morella rubra</name>
    <name type="common">Chinese bayberry</name>
    <dbReference type="NCBI Taxonomy" id="262757"/>
    <lineage>
        <taxon>Eukaryota</taxon>
        <taxon>Viridiplantae</taxon>
        <taxon>Streptophyta</taxon>
        <taxon>Embryophyta</taxon>
        <taxon>Tracheophyta</taxon>
        <taxon>Spermatophyta</taxon>
        <taxon>Magnoliopsida</taxon>
        <taxon>eudicotyledons</taxon>
        <taxon>Gunneridae</taxon>
        <taxon>Pentapetalae</taxon>
        <taxon>rosids</taxon>
        <taxon>fabids</taxon>
        <taxon>Fagales</taxon>
        <taxon>Myricaceae</taxon>
        <taxon>Morella</taxon>
    </lineage>
</organism>
<accession>A0A6A1VLQ6</accession>
<feature type="compositionally biased region" description="Polar residues" evidence="1">
    <location>
        <begin position="56"/>
        <end position="65"/>
    </location>
</feature>
<proteinExistence type="predicted"/>
<comment type="caution">
    <text evidence="3">The sequence shown here is derived from an EMBL/GenBank/DDBJ whole genome shotgun (WGS) entry which is preliminary data.</text>
</comment>
<sequence length="123" mass="13363">MKTLLILFATFFLMLASLQANAERLTGEKEHVPKANRRLLAEANKFTGKVNVAGASDTSDQTTNKVDAATEIKTTNNNEKSTDEDRNPSYGHANTPDSTGQTHRDPVCADYNAYKGAGGNCRK</sequence>
<feature type="chain" id="PRO_5025631317" evidence="2">
    <location>
        <begin position="23"/>
        <end position="123"/>
    </location>
</feature>
<evidence type="ECO:0000313" key="4">
    <source>
        <dbReference type="Proteomes" id="UP000516437"/>
    </source>
</evidence>
<keyword evidence="4" id="KW-1185">Reference proteome</keyword>